<keyword evidence="1" id="KW-0732">Signal</keyword>
<evidence type="ECO:0000313" key="3">
    <source>
        <dbReference type="Proteomes" id="UP000308671"/>
    </source>
</evidence>
<name>A0A4S8R4D5_9HELO</name>
<reference evidence="2 3" key="1">
    <citation type="submission" date="2017-12" db="EMBL/GenBank/DDBJ databases">
        <title>Comparative genomics of Botrytis spp.</title>
        <authorList>
            <person name="Valero-Jimenez C.A."/>
            <person name="Tapia P."/>
            <person name="Veloso J."/>
            <person name="Silva-Moreno E."/>
            <person name="Staats M."/>
            <person name="Valdes J.H."/>
            <person name="Van Kan J.A.L."/>
        </authorList>
    </citation>
    <scope>NUCLEOTIDE SEQUENCE [LARGE SCALE GENOMIC DNA]</scope>
    <source>
        <strain evidence="2 3">MUCL435</strain>
    </source>
</reference>
<evidence type="ECO:0000313" key="2">
    <source>
        <dbReference type="EMBL" id="THV52718.1"/>
    </source>
</evidence>
<protein>
    <submittedName>
        <fullName evidence="2">Uncharacterized protein</fullName>
    </submittedName>
</protein>
<evidence type="ECO:0000256" key="1">
    <source>
        <dbReference type="SAM" id="SignalP"/>
    </source>
</evidence>
<feature type="chain" id="PRO_5020860846" evidence="1">
    <location>
        <begin position="18"/>
        <end position="95"/>
    </location>
</feature>
<dbReference type="EMBL" id="PQXL01000071">
    <property type="protein sequence ID" value="THV52718.1"/>
    <property type="molecule type" value="Genomic_DNA"/>
</dbReference>
<keyword evidence="3" id="KW-1185">Reference proteome</keyword>
<accession>A0A4S8R4D5</accession>
<dbReference type="Proteomes" id="UP000308671">
    <property type="component" value="Unassembled WGS sequence"/>
</dbReference>
<sequence>MLFSTLIISSIAVLAVASPLRPRSVNDVAVDEVSPAPLIEWADTKRIARTTADEEEASLAPIIEWADTKKTARTVSNEEEISPTPLIEWANSSKA</sequence>
<proteinExistence type="predicted"/>
<comment type="caution">
    <text evidence="2">The sequence shown here is derived from an EMBL/GenBank/DDBJ whole genome shotgun (WGS) entry which is preliminary data.</text>
</comment>
<gene>
    <name evidence="2" type="ORF">BGAL_0071g00260</name>
</gene>
<feature type="signal peptide" evidence="1">
    <location>
        <begin position="1"/>
        <end position="17"/>
    </location>
</feature>
<organism evidence="2 3">
    <name type="scientific">Botrytis galanthina</name>
    <dbReference type="NCBI Taxonomy" id="278940"/>
    <lineage>
        <taxon>Eukaryota</taxon>
        <taxon>Fungi</taxon>
        <taxon>Dikarya</taxon>
        <taxon>Ascomycota</taxon>
        <taxon>Pezizomycotina</taxon>
        <taxon>Leotiomycetes</taxon>
        <taxon>Helotiales</taxon>
        <taxon>Sclerotiniaceae</taxon>
        <taxon>Botrytis</taxon>
    </lineage>
</organism>
<dbReference type="OrthoDB" id="3504701at2759"/>
<dbReference type="AlphaFoldDB" id="A0A4S8R4D5"/>